<dbReference type="AlphaFoldDB" id="A0A6J4Q170"/>
<reference evidence="2" key="1">
    <citation type="submission" date="2020-02" db="EMBL/GenBank/DDBJ databases">
        <authorList>
            <person name="Meier V. D."/>
        </authorList>
    </citation>
    <scope>NUCLEOTIDE SEQUENCE</scope>
    <source>
        <strain evidence="2">AVDCRST_MAG66</strain>
    </source>
</reference>
<proteinExistence type="predicted"/>
<feature type="region of interest" description="Disordered" evidence="1">
    <location>
        <begin position="49"/>
        <end position="72"/>
    </location>
</feature>
<evidence type="ECO:0000256" key="1">
    <source>
        <dbReference type="SAM" id="MobiDB-lite"/>
    </source>
</evidence>
<evidence type="ECO:0000313" key="2">
    <source>
        <dbReference type="EMBL" id="CAA9425144.1"/>
    </source>
</evidence>
<organism evidence="2">
    <name type="scientific">uncultured Pseudonocardia sp</name>
    <dbReference type="NCBI Taxonomy" id="211455"/>
    <lineage>
        <taxon>Bacteria</taxon>
        <taxon>Bacillati</taxon>
        <taxon>Actinomycetota</taxon>
        <taxon>Actinomycetes</taxon>
        <taxon>Pseudonocardiales</taxon>
        <taxon>Pseudonocardiaceae</taxon>
        <taxon>Pseudonocardia</taxon>
        <taxon>environmental samples</taxon>
    </lineage>
</organism>
<name>A0A6J4Q170_9PSEU</name>
<dbReference type="EMBL" id="CADCUS010000428">
    <property type="protein sequence ID" value="CAA9425144.1"/>
    <property type="molecule type" value="Genomic_DNA"/>
</dbReference>
<protein>
    <submittedName>
        <fullName evidence="2">Uncharacterized protein</fullName>
    </submittedName>
</protein>
<gene>
    <name evidence="2" type="ORF">AVDCRST_MAG66-2914</name>
</gene>
<sequence length="72" mass="8059">MVRTQPIHSIMDVGGPRLIPPRMVTRRLPGQRRAHASGYHRRVVEVARAPPPTADRGSPRCLPPSFRWSPDG</sequence>
<accession>A0A6J4Q170</accession>